<accession>U6LBG3</accession>
<name>U6LBG3_9EIME</name>
<reference evidence="1" key="1">
    <citation type="submission" date="2013-10" db="EMBL/GenBank/DDBJ databases">
        <title>Genomic analysis of the causative agents of coccidiosis in chickens.</title>
        <authorList>
            <person name="Reid A.J."/>
            <person name="Blake D."/>
            <person name="Billington K."/>
            <person name="Browne H."/>
            <person name="Dunn M."/>
            <person name="Hung S."/>
            <person name="Kawahara F."/>
            <person name="Miranda-Saavedra D."/>
            <person name="Mourier T."/>
            <person name="Nagra H."/>
            <person name="Otto T.D."/>
            <person name="Rawlings N."/>
            <person name="Sanchez A."/>
            <person name="Sanders M."/>
            <person name="Subramaniam C."/>
            <person name="Tay Y."/>
            <person name="Dear P."/>
            <person name="Doerig C."/>
            <person name="Gruber A."/>
            <person name="Parkinson J."/>
            <person name="Shirley M."/>
            <person name="Wan K.L."/>
            <person name="Berriman M."/>
            <person name="Tomley F."/>
            <person name="Pain A."/>
        </authorList>
    </citation>
    <scope>NUCLEOTIDE SEQUENCE [LARGE SCALE GENOMIC DNA]</scope>
    <source>
        <strain evidence="1">Houghton</strain>
    </source>
</reference>
<sequence>MDPNSLDLLSTHCKETLQKLLRPQYLVLIPKWMAEASPAALRAVSFLGSILEAPNFHVFQTITPSVNEAERAAAEGGAAAAEFRQLEEWQSFETNIGKKWKVAETLGE</sequence>
<dbReference type="OrthoDB" id="10433572at2759"/>
<gene>
    <name evidence="1" type="ORF">EBH_0016270</name>
</gene>
<evidence type="ECO:0000313" key="2">
    <source>
        <dbReference type="Proteomes" id="UP000030750"/>
    </source>
</evidence>
<proteinExistence type="predicted"/>
<dbReference type="EMBL" id="HG710744">
    <property type="protein sequence ID" value="CDJ47496.1"/>
    <property type="molecule type" value="Genomic_DNA"/>
</dbReference>
<organism evidence="1 2">
    <name type="scientific">Eimeria brunetti</name>
    <dbReference type="NCBI Taxonomy" id="51314"/>
    <lineage>
        <taxon>Eukaryota</taxon>
        <taxon>Sar</taxon>
        <taxon>Alveolata</taxon>
        <taxon>Apicomplexa</taxon>
        <taxon>Conoidasida</taxon>
        <taxon>Coccidia</taxon>
        <taxon>Eucoccidiorida</taxon>
        <taxon>Eimeriorina</taxon>
        <taxon>Eimeriidae</taxon>
        <taxon>Eimeria</taxon>
    </lineage>
</organism>
<reference evidence="1" key="2">
    <citation type="submission" date="2013-10" db="EMBL/GenBank/DDBJ databases">
        <authorList>
            <person name="Aslett M."/>
        </authorList>
    </citation>
    <scope>NUCLEOTIDE SEQUENCE [LARGE SCALE GENOMIC DNA]</scope>
    <source>
        <strain evidence="1">Houghton</strain>
    </source>
</reference>
<keyword evidence="2" id="KW-1185">Reference proteome</keyword>
<dbReference type="Proteomes" id="UP000030750">
    <property type="component" value="Unassembled WGS sequence"/>
</dbReference>
<dbReference type="AlphaFoldDB" id="U6LBG3"/>
<protein>
    <submittedName>
        <fullName evidence="1">Uncharacterized protein</fullName>
    </submittedName>
</protein>
<dbReference type="VEuPathDB" id="ToxoDB:EBH_0016270"/>
<evidence type="ECO:0000313" key="1">
    <source>
        <dbReference type="EMBL" id="CDJ47496.1"/>
    </source>
</evidence>